<name>A0A0C3NAA4_PISTI</name>
<evidence type="ECO:0000256" key="1">
    <source>
        <dbReference type="SAM" id="MobiDB-lite"/>
    </source>
</evidence>
<accession>A0A0C3NAA4</accession>
<reference evidence="3" key="2">
    <citation type="submission" date="2015-01" db="EMBL/GenBank/DDBJ databases">
        <title>Evolutionary Origins and Diversification of the Mycorrhizal Mutualists.</title>
        <authorList>
            <consortium name="DOE Joint Genome Institute"/>
            <consortium name="Mycorrhizal Genomics Consortium"/>
            <person name="Kohler A."/>
            <person name="Kuo A."/>
            <person name="Nagy L.G."/>
            <person name="Floudas D."/>
            <person name="Copeland A."/>
            <person name="Barry K.W."/>
            <person name="Cichocki N."/>
            <person name="Veneault-Fourrey C."/>
            <person name="LaButti K."/>
            <person name="Lindquist E.A."/>
            <person name="Lipzen A."/>
            <person name="Lundell T."/>
            <person name="Morin E."/>
            <person name="Murat C."/>
            <person name="Riley R."/>
            <person name="Ohm R."/>
            <person name="Sun H."/>
            <person name="Tunlid A."/>
            <person name="Henrissat B."/>
            <person name="Grigoriev I.V."/>
            <person name="Hibbett D.S."/>
            <person name="Martin F."/>
        </authorList>
    </citation>
    <scope>NUCLEOTIDE SEQUENCE [LARGE SCALE GENOMIC DNA]</scope>
    <source>
        <strain evidence="3">Marx 270</strain>
    </source>
</reference>
<evidence type="ECO:0000313" key="2">
    <source>
        <dbReference type="EMBL" id="KIN92835.1"/>
    </source>
</evidence>
<dbReference type="HOGENOM" id="CLU_1998016_0_0_1"/>
<organism evidence="2 3">
    <name type="scientific">Pisolithus tinctorius Marx 270</name>
    <dbReference type="NCBI Taxonomy" id="870435"/>
    <lineage>
        <taxon>Eukaryota</taxon>
        <taxon>Fungi</taxon>
        <taxon>Dikarya</taxon>
        <taxon>Basidiomycota</taxon>
        <taxon>Agaricomycotina</taxon>
        <taxon>Agaricomycetes</taxon>
        <taxon>Agaricomycetidae</taxon>
        <taxon>Boletales</taxon>
        <taxon>Sclerodermatineae</taxon>
        <taxon>Pisolithaceae</taxon>
        <taxon>Pisolithus</taxon>
    </lineage>
</organism>
<feature type="non-terminal residue" evidence="2">
    <location>
        <position position="125"/>
    </location>
</feature>
<reference evidence="2 3" key="1">
    <citation type="submission" date="2014-04" db="EMBL/GenBank/DDBJ databases">
        <authorList>
            <consortium name="DOE Joint Genome Institute"/>
            <person name="Kuo A."/>
            <person name="Kohler A."/>
            <person name="Costa M.D."/>
            <person name="Nagy L.G."/>
            <person name="Floudas D."/>
            <person name="Copeland A."/>
            <person name="Barry K.W."/>
            <person name="Cichocki N."/>
            <person name="Veneault-Fourrey C."/>
            <person name="LaButti K."/>
            <person name="Lindquist E.A."/>
            <person name="Lipzen A."/>
            <person name="Lundell T."/>
            <person name="Morin E."/>
            <person name="Murat C."/>
            <person name="Sun H."/>
            <person name="Tunlid A."/>
            <person name="Henrissat B."/>
            <person name="Grigoriev I.V."/>
            <person name="Hibbett D.S."/>
            <person name="Martin F."/>
            <person name="Nordberg H.P."/>
            <person name="Cantor M.N."/>
            <person name="Hua S.X."/>
        </authorList>
    </citation>
    <scope>NUCLEOTIDE SEQUENCE [LARGE SCALE GENOMIC DNA]</scope>
    <source>
        <strain evidence="2 3">Marx 270</strain>
    </source>
</reference>
<gene>
    <name evidence="2" type="ORF">M404DRAFT_1009342</name>
</gene>
<dbReference type="EMBL" id="KN832341">
    <property type="protein sequence ID" value="KIN92835.1"/>
    <property type="molecule type" value="Genomic_DNA"/>
</dbReference>
<feature type="region of interest" description="Disordered" evidence="1">
    <location>
        <begin position="1"/>
        <end position="43"/>
    </location>
</feature>
<protein>
    <submittedName>
        <fullName evidence="2">Uncharacterized protein</fullName>
    </submittedName>
</protein>
<feature type="compositionally biased region" description="Basic and acidic residues" evidence="1">
    <location>
        <begin position="15"/>
        <end position="32"/>
    </location>
</feature>
<dbReference type="AlphaFoldDB" id="A0A0C3NAA4"/>
<dbReference type="Proteomes" id="UP000054217">
    <property type="component" value="Unassembled WGS sequence"/>
</dbReference>
<proteinExistence type="predicted"/>
<evidence type="ECO:0000313" key="3">
    <source>
        <dbReference type="Proteomes" id="UP000054217"/>
    </source>
</evidence>
<sequence length="125" mass="13814">MWSNHDPYHPTPITSERDGKQANHVHTSDREPCSPALPNSFSEAARSTPMSCILAKLLTTTQSCGHLSQGCNGDHAITLPLNWPLGSKTRSPVNVLGTRNSQVGEHQTRRTWELNSLDTRLSMKL</sequence>
<keyword evidence="3" id="KW-1185">Reference proteome</keyword>
<dbReference type="InParanoid" id="A0A0C3NAA4"/>